<dbReference type="PANTHER" id="PTHR30441:SF4">
    <property type="entry name" value="PROTEIN ASMA"/>
    <property type="match status" value="1"/>
</dbReference>
<dbReference type="InterPro" id="IPR007844">
    <property type="entry name" value="AsmA"/>
</dbReference>
<keyword evidence="2" id="KW-1133">Transmembrane helix</keyword>
<dbReference type="InterPro" id="IPR052894">
    <property type="entry name" value="AsmA-related"/>
</dbReference>
<keyword evidence="2" id="KW-0812">Transmembrane</keyword>
<evidence type="ECO:0000313" key="5">
    <source>
        <dbReference type="Proteomes" id="UP000055136"/>
    </source>
</evidence>
<evidence type="ECO:0000256" key="2">
    <source>
        <dbReference type="SAM" id="Phobius"/>
    </source>
</evidence>
<dbReference type="KEGG" id="tee:Tel_00105"/>
<feature type="coiled-coil region" evidence="1">
    <location>
        <begin position="673"/>
        <end position="737"/>
    </location>
</feature>
<dbReference type="PANTHER" id="PTHR30441">
    <property type="entry name" value="DUF748 DOMAIN-CONTAINING PROTEIN"/>
    <property type="match status" value="1"/>
</dbReference>
<reference evidence="4" key="1">
    <citation type="submission" date="2015-10" db="EMBL/GenBank/DDBJ databases">
        <title>Description of Candidatus Tenderia electrophaga gen. nov, sp. nov., an Uncultivated Electroautotroph from a Biocathode Enrichment.</title>
        <authorList>
            <person name="Eddie B.J."/>
            <person name="Malanoski A.P."/>
            <person name="Wang Z."/>
            <person name="Hall R.J."/>
            <person name="Oh S.D."/>
            <person name="Heiner C."/>
            <person name="Lin B."/>
            <person name="Strycharz-Glaven S.M."/>
        </authorList>
    </citation>
    <scope>NUCLEOTIDE SEQUENCE [LARGE SCALE GENOMIC DNA]</scope>
    <source>
        <strain evidence="4">NRL1</strain>
    </source>
</reference>
<protein>
    <recommendedName>
        <fullName evidence="3">AsmA domain-containing protein</fullName>
    </recommendedName>
</protein>
<accession>A0A0S2T934</accession>
<dbReference type="GO" id="GO:0090313">
    <property type="term" value="P:regulation of protein targeting to membrane"/>
    <property type="evidence" value="ECO:0007669"/>
    <property type="project" value="TreeGrafter"/>
</dbReference>
<feature type="transmembrane region" description="Helical" evidence="2">
    <location>
        <begin position="7"/>
        <end position="30"/>
    </location>
</feature>
<name>A0A0S2T934_9GAMM</name>
<dbReference type="Proteomes" id="UP000055136">
    <property type="component" value="Chromosome"/>
</dbReference>
<organism evidence="4 5">
    <name type="scientific">Candidatus Tenderia electrophaga</name>
    <dbReference type="NCBI Taxonomy" id="1748243"/>
    <lineage>
        <taxon>Bacteria</taxon>
        <taxon>Pseudomonadati</taxon>
        <taxon>Pseudomonadota</taxon>
        <taxon>Gammaproteobacteria</taxon>
        <taxon>Candidatus Tenderiales</taxon>
        <taxon>Candidatus Tenderiaceae</taxon>
        <taxon>Candidatus Tenderia</taxon>
    </lineage>
</organism>
<keyword evidence="1" id="KW-0175">Coiled coil</keyword>
<gene>
    <name evidence="4" type="ORF">Tel_00105</name>
</gene>
<dbReference type="STRING" id="1748243.Tel_00105"/>
<evidence type="ECO:0000313" key="4">
    <source>
        <dbReference type="EMBL" id="ALP51668.1"/>
    </source>
</evidence>
<dbReference type="AlphaFoldDB" id="A0A0S2T934"/>
<feature type="domain" description="AsmA" evidence="3">
    <location>
        <begin position="1"/>
        <end position="603"/>
    </location>
</feature>
<sequence length="740" mass="80157">MARPLKIIGIALGAIILLIAAALIAILLLFDPNAYKPQISQAVQDATGRELDIKGDIELSLFPWIGMELGQTSLSNAPGFGDAPFARLDAAEVKLRLLPLLLRQEVETRAVVLRGLRLNLQVNENGTSNWADLAQPEPTATSGQIPPATPQQAAASTGGGIGLAALAIGGIEISDAHISYDDRAADTHYTVEQLNLVTGPVSLDTPVDVALDSRFSSSQPPLKGQLELSTRIGFDLKQERYRLDDLVLETTLDGETLPGGRAQARVSADIRADLQQQTAAVNNLTIQTYGVTARGQIDAERILASPAFKGELALAPFNARQLLTKLDQPVPDTADPEALTKLAANLRFSGTPTAINIPVLQLFLDDTTLSGRTDIRLPQDKPLPAVRYTLHIDTIDADRYLPPASENDVKVAPPSAGAAAAATLPMELLRDLDIKGQLDLDQLKISGLHISQIKTRLTAQQGLIELLPEAQLYQGGYKGSMQLDARQDTPRFKLDDTLSGVQAGPLLQDLMDDALLSGRADLSSRLTTTGHTPEQMTRALNGRVEVSFNNGQIKGFNLAQLVREAKAKLNQQPLPARDETKGTDFTELSATLNIKDGVIHNDDLSAKSPYVRISGAGTVNLVTEQLDYLVKTALVESATGAGGAELEQLKGLTVPVKITGSFAQPKIDLQYDEILKARAKQELERKKQELKQKADAEKQQLQQTLEAEKEALQQELKEKQKQELQQKEDELKNKLKSLFN</sequence>
<evidence type="ECO:0000259" key="3">
    <source>
        <dbReference type="Pfam" id="PF05170"/>
    </source>
</evidence>
<evidence type="ECO:0000256" key="1">
    <source>
        <dbReference type="SAM" id="Coils"/>
    </source>
</evidence>
<keyword evidence="2" id="KW-0472">Membrane</keyword>
<dbReference type="EMBL" id="CP013099">
    <property type="protein sequence ID" value="ALP51668.1"/>
    <property type="molecule type" value="Genomic_DNA"/>
</dbReference>
<proteinExistence type="predicted"/>
<dbReference type="Pfam" id="PF05170">
    <property type="entry name" value="AsmA"/>
    <property type="match status" value="1"/>
</dbReference>
<keyword evidence="5" id="KW-1185">Reference proteome</keyword>
<dbReference type="GO" id="GO:0005886">
    <property type="term" value="C:plasma membrane"/>
    <property type="evidence" value="ECO:0007669"/>
    <property type="project" value="TreeGrafter"/>
</dbReference>